<reference evidence="2 3" key="1">
    <citation type="submission" date="2018-08" db="EMBL/GenBank/DDBJ databases">
        <title>Jishengella sp. nov., isolated from a root of Azadirachta indica A. Juss. var. siamensis Valenton.</title>
        <authorList>
            <person name="Kuncharoen N."/>
            <person name="Tanasupawat S."/>
            <person name="Kudo T."/>
            <person name="Ohkuma M."/>
        </authorList>
    </citation>
    <scope>NUCLEOTIDE SEQUENCE [LARGE SCALE GENOMIC DNA]</scope>
    <source>
        <strain evidence="2 3">AZ1-13</strain>
    </source>
</reference>
<evidence type="ECO:0000313" key="2">
    <source>
        <dbReference type="EMBL" id="RIV34601.1"/>
    </source>
</evidence>
<comment type="caution">
    <text evidence="2">The sequence shown here is derived from an EMBL/GenBank/DDBJ whole genome shotgun (WGS) entry which is preliminary data.</text>
</comment>
<keyword evidence="3" id="KW-1185">Reference proteome</keyword>
<dbReference type="OrthoDB" id="3483459at2"/>
<evidence type="ECO:0000256" key="1">
    <source>
        <dbReference type="SAM" id="MobiDB-lite"/>
    </source>
</evidence>
<proteinExistence type="predicted"/>
<protein>
    <submittedName>
        <fullName evidence="2">Uncharacterized protein</fullName>
    </submittedName>
</protein>
<evidence type="ECO:0000313" key="3">
    <source>
        <dbReference type="Proteomes" id="UP000283832"/>
    </source>
</evidence>
<dbReference type="EMBL" id="QXEC01000026">
    <property type="protein sequence ID" value="RIV34601.1"/>
    <property type="molecule type" value="Genomic_DNA"/>
</dbReference>
<dbReference type="InterPro" id="IPR045596">
    <property type="entry name" value="DUF6459"/>
</dbReference>
<organism evidence="2 3">
    <name type="scientific">Micromonospora radicis</name>
    <dbReference type="NCBI Taxonomy" id="1894971"/>
    <lineage>
        <taxon>Bacteria</taxon>
        <taxon>Bacillati</taxon>
        <taxon>Actinomycetota</taxon>
        <taxon>Actinomycetes</taxon>
        <taxon>Micromonosporales</taxon>
        <taxon>Micromonosporaceae</taxon>
        <taxon>Micromonospora</taxon>
    </lineage>
</organism>
<dbReference type="RefSeq" id="WP_119579134.1">
    <property type="nucleotide sequence ID" value="NZ_QXEC01000026.1"/>
</dbReference>
<dbReference type="Pfam" id="PF20060">
    <property type="entry name" value="DUF6459"/>
    <property type="match status" value="1"/>
</dbReference>
<accession>A0A418MQ28</accession>
<sequence>MIDRRRPGPSRPPVRLRPAPAFDPPCVDEGDGAWPRPSDDQLTLDFFGAQQRPARREPDRASAPRGASRPAPARPRPSRQLPPGALATATPVATQVAHRFVANCLEVFNGFRAPVQLRHQLDPARAALLLPELARATARGGAARATARGTAARAAARGGSRHRSAHPTLRLRRLRVCELHSTAIEAAAVLTGAAGTSWAMAVRLDHRRGSWLCTDLRVL</sequence>
<gene>
    <name evidence="2" type="ORF">D2L64_22120</name>
</gene>
<dbReference type="Proteomes" id="UP000283832">
    <property type="component" value="Unassembled WGS sequence"/>
</dbReference>
<name>A0A418MQ28_9ACTN</name>
<dbReference type="AlphaFoldDB" id="A0A418MQ28"/>
<feature type="region of interest" description="Disordered" evidence="1">
    <location>
        <begin position="1"/>
        <end position="85"/>
    </location>
</feature>